<feature type="transmembrane region" description="Helical" evidence="1">
    <location>
        <begin position="214"/>
        <end position="231"/>
    </location>
</feature>
<feature type="transmembrane region" description="Helical" evidence="1">
    <location>
        <begin position="27"/>
        <end position="47"/>
    </location>
</feature>
<dbReference type="AlphaFoldDB" id="A0AA86Q326"/>
<feature type="transmembrane region" description="Helical" evidence="1">
    <location>
        <begin position="109"/>
        <end position="130"/>
    </location>
</feature>
<feature type="transmembrane region" description="Helical" evidence="1">
    <location>
        <begin position="419"/>
        <end position="440"/>
    </location>
</feature>
<evidence type="ECO:0000313" key="4">
    <source>
        <dbReference type="Proteomes" id="UP001642409"/>
    </source>
</evidence>
<evidence type="ECO:0000256" key="1">
    <source>
        <dbReference type="SAM" id="Phobius"/>
    </source>
</evidence>
<accession>A0AA86Q326</accession>
<feature type="transmembrane region" description="Helical" evidence="1">
    <location>
        <begin position="59"/>
        <end position="77"/>
    </location>
</feature>
<keyword evidence="1" id="KW-0812">Transmembrane</keyword>
<dbReference type="Proteomes" id="UP001642409">
    <property type="component" value="Unassembled WGS sequence"/>
</dbReference>
<proteinExistence type="predicted"/>
<gene>
    <name evidence="3" type="ORF">HINF_LOCUS23746</name>
    <name evidence="2" type="ORF">HINF_LOCUS36357</name>
</gene>
<reference evidence="3 4" key="2">
    <citation type="submission" date="2024-07" db="EMBL/GenBank/DDBJ databases">
        <authorList>
            <person name="Akdeniz Z."/>
        </authorList>
    </citation>
    <scope>NUCLEOTIDE SEQUENCE [LARGE SCALE GENOMIC DNA]</scope>
</reference>
<keyword evidence="1" id="KW-1133">Transmembrane helix</keyword>
<keyword evidence="4" id="KW-1185">Reference proteome</keyword>
<keyword evidence="1" id="KW-0472">Membrane</keyword>
<feature type="transmembrane region" description="Helical" evidence="1">
    <location>
        <begin position="340"/>
        <end position="361"/>
    </location>
</feature>
<comment type="caution">
    <text evidence="2">The sequence shown here is derived from an EMBL/GenBank/DDBJ whole genome shotgun (WGS) entry which is preliminary data.</text>
</comment>
<dbReference type="EMBL" id="CAXDID020000068">
    <property type="protein sequence ID" value="CAL6013352.1"/>
    <property type="molecule type" value="Genomic_DNA"/>
</dbReference>
<sequence>MSDTNIQPDTQQPFSIDKIINQSILRVLYNGVLSQALHYLIIVFVLYQEQYILTSFNGYAFIENFVKIFPIIFLVSYEIPEFFEQYFANKKMTTYQTGNSVEDINRQEFTTNCIVALLMLIIPATQSVIFRTLQVDENYRAMFLLSTVLGIIGPFKATIMSIFIHKQNYVYIMSCKMMTLIVHFSLFTFIYSFKTRETGINTWASGFSKPIADIAIYIVILVVLFKGNIFSTKINLDADQSIEFSLKPQKKDWKEIGKNLVAFFQYLVFFVSRPVVYFFIAFKINKLTDTSIKQDAIINLYLYTFIQQTFSFIAKGCHSALMTTVPIIFNHKQYKKALKIICYSCLLSLIYNEIMSAVFVLDSNSVFILFFNQLNDPILKNYFESGEYKTLLKSTVFFIGTDVLQYATNTYAYLTNYHFIPLIIGLLRIICGVFLTAGMDSQLGQNASYDEVFFYFELMCTILAVIFCIQAYISMLINYKSETSEKKNKKAKEKIVDDFIFT</sequence>
<name>A0AA86Q326_9EUKA</name>
<feature type="transmembrane region" description="Helical" evidence="1">
    <location>
        <begin position="263"/>
        <end position="282"/>
    </location>
</feature>
<feature type="transmembrane region" description="Helical" evidence="1">
    <location>
        <begin position="170"/>
        <end position="193"/>
    </location>
</feature>
<protein>
    <submittedName>
        <fullName evidence="3">Hypothetical_protein</fullName>
    </submittedName>
</protein>
<organism evidence="2">
    <name type="scientific">Hexamita inflata</name>
    <dbReference type="NCBI Taxonomy" id="28002"/>
    <lineage>
        <taxon>Eukaryota</taxon>
        <taxon>Metamonada</taxon>
        <taxon>Diplomonadida</taxon>
        <taxon>Hexamitidae</taxon>
        <taxon>Hexamitinae</taxon>
        <taxon>Hexamita</taxon>
    </lineage>
</organism>
<feature type="transmembrane region" description="Helical" evidence="1">
    <location>
        <begin position="142"/>
        <end position="164"/>
    </location>
</feature>
<evidence type="ECO:0000313" key="2">
    <source>
        <dbReference type="EMBL" id="CAI9948712.1"/>
    </source>
</evidence>
<feature type="transmembrane region" description="Helical" evidence="1">
    <location>
        <begin position="452"/>
        <end position="473"/>
    </location>
</feature>
<dbReference type="EMBL" id="CATOUU010000790">
    <property type="protein sequence ID" value="CAI9948712.1"/>
    <property type="molecule type" value="Genomic_DNA"/>
</dbReference>
<reference evidence="2" key="1">
    <citation type="submission" date="2023-06" db="EMBL/GenBank/DDBJ databases">
        <authorList>
            <person name="Kurt Z."/>
        </authorList>
    </citation>
    <scope>NUCLEOTIDE SEQUENCE</scope>
</reference>
<evidence type="ECO:0000313" key="3">
    <source>
        <dbReference type="EMBL" id="CAL6013352.1"/>
    </source>
</evidence>